<protein>
    <submittedName>
        <fullName evidence="5">Aspartyl/Asparaginyl beta-hydroxylase</fullName>
    </submittedName>
</protein>
<keyword evidence="2" id="KW-0223">Dioxygenase</keyword>
<evidence type="ECO:0000313" key="6">
    <source>
        <dbReference type="Proteomes" id="UP000198281"/>
    </source>
</evidence>
<dbReference type="Gene3D" id="2.60.120.330">
    <property type="entry name" value="B-lactam Antibiotic, Isopenicillin N Synthase, Chain"/>
    <property type="match status" value="1"/>
</dbReference>
<dbReference type="InterPro" id="IPR027443">
    <property type="entry name" value="IPNS-like_sf"/>
</dbReference>
<gene>
    <name evidence="5" type="ORF">SAMN06295912_105215</name>
</gene>
<dbReference type="PANTHER" id="PTHR46332:SF5">
    <property type="entry name" value="ASPARTATE BETA-HYDROXYLASE DOMAIN CONTAINING 2"/>
    <property type="match status" value="1"/>
</dbReference>
<dbReference type="SUPFAM" id="SSF48452">
    <property type="entry name" value="TPR-like"/>
    <property type="match status" value="1"/>
</dbReference>
<accession>A0A239E725</accession>
<keyword evidence="3" id="KW-0560">Oxidoreductase</keyword>
<dbReference type="EMBL" id="FZOS01000005">
    <property type="protein sequence ID" value="SNS39732.1"/>
    <property type="molecule type" value="Genomic_DNA"/>
</dbReference>
<name>A0A239E725_9SPHN</name>
<dbReference type="AlphaFoldDB" id="A0A239E725"/>
<dbReference type="SUPFAM" id="SSF51197">
    <property type="entry name" value="Clavaminate synthase-like"/>
    <property type="match status" value="1"/>
</dbReference>
<organism evidence="5 6">
    <name type="scientific">Edaphosphingomonas laterariae</name>
    <dbReference type="NCBI Taxonomy" id="861865"/>
    <lineage>
        <taxon>Bacteria</taxon>
        <taxon>Pseudomonadati</taxon>
        <taxon>Pseudomonadota</taxon>
        <taxon>Alphaproteobacteria</taxon>
        <taxon>Sphingomonadales</taxon>
        <taxon>Rhizorhabdaceae</taxon>
        <taxon>Edaphosphingomonas</taxon>
    </lineage>
</organism>
<evidence type="ECO:0000256" key="1">
    <source>
        <dbReference type="ARBA" id="ARBA00007730"/>
    </source>
</evidence>
<reference evidence="6" key="1">
    <citation type="submission" date="2017-06" db="EMBL/GenBank/DDBJ databases">
        <authorList>
            <person name="Varghese N."/>
            <person name="Submissions S."/>
        </authorList>
    </citation>
    <scope>NUCLEOTIDE SEQUENCE [LARGE SCALE GENOMIC DNA]</scope>
    <source>
        <strain evidence="6">LNB2</strain>
    </source>
</reference>
<dbReference type="InterPro" id="IPR051821">
    <property type="entry name" value="Asp/Asn_beta-hydroxylase"/>
</dbReference>
<evidence type="ECO:0000256" key="3">
    <source>
        <dbReference type="ARBA" id="ARBA00023002"/>
    </source>
</evidence>
<feature type="domain" description="Aspartyl/asparaginy/proline hydroxylase" evidence="4">
    <location>
        <begin position="200"/>
        <end position="362"/>
    </location>
</feature>
<dbReference type="PANTHER" id="PTHR46332">
    <property type="entry name" value="ASPARTATE BETA-HYDROXYLASE DOMAIN-CONTAINING PROTEIN 2"/>
    <property type="match status" value="1"/>
</dbReference>
<dbReference type="InterPro" id="IPR007803">
    <property type="entry name" value="Asp/Arg/Pro-Hydrxlase"/>
</dbReference>
<evidence type="ECO:0000259" key="4">
    <source>
        <dbReference type="Pfam" id="PF05118"/>
    </source>
</evidence>
<evidence type="ECO:0000313" key="5">
    <source>
        <dbReference type="EMBL" id="SNS39732.1"/>
    </source>
</evidence>
<dbReference type="InterPro" id="IPR011990">
    <property type="entry name" value="TPR-like_helical_dom_sf"/>
</dbReference>
<proteinExistence type="inferred from homology"/>
<dbReference type="Pfam" id="PF05118">
    <property type="entry name" value="Asp_Arg_Hydrox"/>
    <property type="match status" value="1"/>
</dbReference>
<dbReference type="GO" id="GO:0016020">
    <property type="term" value="C:membrane"/>
    <property type="evidence" value="ECO:0007669"/>
    <property type="project" value="TreeGrafter"/>
</dbReference>
<keyword evidence="6" id="KW-1185">Reference proteome</keyword>
<sequence>MVALSAERVDEMVREGVAAMQRRDPATARRLFEILADPASGVAPPWLLLAQACRMAGDDVAEEGAVDRLIAEQPRHLRGLLMKGDCRARAGDMRAMTSFFSLAVKLAATVEQLPPALAAELDRARAALAAQSRDYHAHLDSALHGVDVAAAGPRFREAADILAGRKQVYLQQPNSFYYPGLPQIQFYDRAQFSWVAEMEAAVPAMRAELEALMAEGEAFAPYIQPRENRPQSPNPLFGDPRWGAAHIWQDGALVPEMADRCPRTVAALAAAPIPVIRERSPMALFSRLHPGTHIEPHHGMLNTRLICHLPLIVPPGCRLRVGNDVRAWEEGKMLIFDDSIEHEAWNEGDSTRVVLLFEIWRPELDAAEREALTTLFESIVDY</sequence>
<dbReference type="Proteomes" id="UP000198281">
    <property type="component" value="Unassembled WGS sequence"/>
</dbReference>
<comment type="similarity">
    <text evidence="1">Belongs to the aspartyl/asparaginyl beta-hydroxylase family.</text>
</comment>
<dbReference type="GO" id="GO:0051213">
    <property type="term" value="F:dioxygenase activity"/>
    <property type="evidence" value="ECO:0007669"/>
    <property type="project" value="UniProtKB-KW"/>
</dbReference>
<evidence type="ECO:0000256" key="2">
    <source>
        <dbReference type="ARBA" id="ARBA00022964"/>
    </source>
</evidence>